<evidence type="ECO:0008006" key="4">
    <source>
        <dbReference type="Google" id="ProtNLM"/>
    </source>
</evidence>
<gene>
    <name evidence="2" type="ORF">WJX74_005716</name>
</gene>
<proteinExistence type="predicted"/>
<dbReference type="InterPro" id="IPR029058">
    <property type="entry name" value="AB_hydrolase_fold"/>
</dbReference>
<comment type="caution">
    <text evidence="2">The sequence shown here is derived from an EMBL/GenBank/DDBJ whole genome shotgun (WGS) entry which is preliminary data.</text>
</comment>
<name>A0AAW1QCS8_9CHLO</name>
<reference evidence="2 3" key="1">
    <citation type="journal article" date="2024" name="Nat. Commun.">
        <title>Phylogenomics reveals the evolutionary origins of lichenization in chlorophyte algae.</title>
        <authorList>
            <person name="Puginier C."/>
            <person name="Libourel C."/>
            <person name="Otte J."/>
            <person name="Skaloud P."/>
            <person name="Haon M."/>
            <person name="Grisel S."/>
            <person name="Petersen M."/>
            <person name="Berrin J.G."/>
            <person name="Delaux P.M."/>
            <person name="Dal Grande F."/>
            <person name="Keller J."/>
        </authorList>
    </citation>
    <scope>NUCLEOTIDE SEQUENCE [LARGE SCALE GENOMIC DNA]</scope>
    <source>
        <strain evidence="2 3">SAG 2145</strain>
    </source>
</reference>
<dbReference type="Gene3D" id="3.40.50.1820">
    <property type="entry name" value="alpha/beta hydrolase"/>
    <property type="match status" value="1"/>
</dbReference>
<feature type="compositionally biased region" description="Polar residues" evidence="1">
    <location>
        <begin position="35"/>
        <end position="45"/>
    </location>
</feature>
<dbReference type="EMBL" id="JALJOS010000057">
    <property type="protein sequence ID" value="KAK9818684.1"/>
    <property type="molecule type" value="Genomic_DNA"/>
</dbReference>
<evidence type="ECO:0000313" key="3">
    <source>
        <dbReference type="Proteomes" id="UP001438707"/>
    </source>
</evidence>
<feature type="region of interest" description="Disordered" evidence="1">
    <location>
        <begin position="1"/>
        <end position="89"/>
    </location>
</feature>
<dbReference type="AlphaFoldDB" id="A0AAW1QCS8"/>
<feature type="compositionally biased region" description="Low complexity" evidence="1">
    <location>
        <begin position="16"/>
        <end position="32"/>
    </location>
</feature>
<protein>
    <recommendedName>
        <fullName evidence="4">Fungal lipase-like domain-containing protein</fullName>
    </recommendedName>
</protein>
<keyword evidence="3" id="KW-1185">Reference proteome</keyword>
<dbReference type="Proteomes" id="UP001438707">
    <property type="component" value="Unassembled WGS sequence"/>
</dbReference>
<accession>A0AAW1QCS8</accession>
<evidence type="ECO:0000313" key="2">
    <source>
        <dbReference type="EMBL" id="KAK9818684.1"/>
    </source>
</evidence>
<dbReference type="SUPFAM" id="SSF53474">
    <property type="entry name" value="alpha/beta-Hydrolases"/>
    <property type="match status" value="1"/>
</dbReference>
<evidence type="ECO:0000256" key="1">
    <source>
        <dbReference type="SAM" id="MobiDB-lite"/>
    </source>
</evidence>
<sequence length="593" mass="65629">MSKARQAALDRLQNLEEPCSSSESGPQSSHPSLYPESSGQTTEATSDFEDSGFSGQTASSFPGFGLSKLQEEEPEGSSPRLQPNASLGARWSFARARRRRRAEARRQQKLLDALQDEPSSSDPWAQAAHLYRSSFSREWIPPAQETGPHIPRQRSTDRLRHQQAVEALHDDLHHDPAAHARQQAIRMAIQPSDAQLALCCLYANRYYSKSRWDRAAAKLKMRPELSVWDQHEDRKCGGRMVTFVSPLVSLPDGKQAAAAVFAFRGTKLTKGKTLRADLQLIMDSDLDLYITQRALSKVKSHMRRLTSQQPNIHWGFFATGHSLGGFTAIACSVLSSRLLASVAFESPGLTTFYHNLADQVGDDAYWSSRITSYLANPNPINMCQRHLGRVMHVHFEAVDSRTDTLHIVRCLMGTGVRMLHWALALHLIFSLLRLLAGLSTSIQTCAGLAASAGLWSLVQSALGSACAAQLAVQPAHLATTAFWTLRSAAAFVASRVGISATHVLVQHSMWHMVQAFDHETGRPRRCVEMASWPKVKRFSRLLGGHLRRSLVECFVPTRTGEGISIIFNRSSLNEARRHILPGYIELSTVAQGA</sequence>
<organism evidence="2 3">
    <name type="scientific">Apatococcus lobatus</name>
    <dbReference type="NCBI Taxonomy" id="904363"/>
    <lineage>
        <taxon>Eukaryota</taxon>
        <taxon>Viridiplantae</taxon>
        <taxon>Chlorophyta</taxon>
        <taxon>core chlorophytes</taxon>
        <taxon>Trebouxiophyceae</taxon>
        <taxon>Chlorellales</taxon>
        <taxon>Chlorellaceae</taxon>
        <taxon>Apatococcus</taxon>
    </lineage>
</organism>